<keyword evidence="1" id="KW-1015">Disulfide bond</keyword>
<evidence type="ECO:0000256" key="4">
    <source>
        <dbReference type="SAM" id="Phobius"/>
    </source>
</evidence>
<accession>A0A7M6DN18</accession>
<evidence type="ECO:0000313" key="8">
    <source>
        <dbReference type="Proteomes" id="UP000594262"/>
    </source>
</evidence>
<evidence type="ECO:0000256" key="1">
    <source>
        <dbReference type="ARBA" id="ARBA00023157"/>
    </source>
</evidence>
<keyword evidence="4" id="KW-0472">Membrane</keyword>
<dbReference type="AlphaFoldDB" id="A0A7M6DN18"/>
<dbReference type="GeneID" id="136815877"/>
<dbReference type="Pfam" id="PF00024">
    <property type="entry name" value="PAN_1"/>
    <property type="match status" value="2"/>
</dbReference>
<keyword evidence="4" id="KW-0812">Transmembrane</keyword>
<dbReference type="InterPro" id="IPR035914">
    <property type="entry name" value="Sperma_CUB_dom_sf"/>
</dbReference>
<protein>
    <submittedName>
        <fullName evidence="7">Uncharacterized protein</fullName>
    </submittedName>
</protein>
<name>A0A7M6DN18_9CNID</name>
<dbReference type="OrthoDB" id="5916958at2759"/>
<evidence type="ECO:0000259" key="6">
    <source>
        <dbReference type="PROSITE" id="PS50948"/>
    </source>
</evidence>
<reference evidence="7" key="1">
    <citation type="submission" date="2021-01" db="UniProtKB">
        <authorList>
            <consortium name="EnsemblMetazoa"/>
        </authorList>
    </citation>
    <scope>IDENTIFICATION</scope>
</reference>
<evidence type="ECO:0000259" key="5">
    <source>
        <dbReference type="PROSITE" id="PS01180"/>
    </source>
</evidence>
<dbReference type="Gene3D" id="3.50.4.10">
    <property type="entry name" value="Hepatocyte Growth Factor"/>
    <property type="match status" value="2"/>
</dbReference>
<feature type="transmembrane region" description="Helical" evidence="4">
    <location>
        <begin position="42"/>
        <end position="60"/>
    </location>
</feature>
<comment type="caution">
    <text evidence="2">Lacks conserved residue(s) required for the propagation of feature annotation.</text>
</comment>
<evidence type="ECO:0000256" key="2">
    <source>
        <dbReference type="PROSITE-ProRule" id="PRU00059"/>
    </source>
</evidence>
<dbReference type="Proteomes" id="UP000594262">
    <property type="component" value="Unplaced"/>
</dbReference>
<dbReference type="SUPFAM" id="SSF57414">
    <property type="entry name" value="Hairpin loop containing domain-like"/>
    <property type="match status" value="2"/>
</dbReference>
<dbReference type="InterPro" id="IPR003609">
    <property type="entry name" value="Pan_app"/>
</dbReference>
<evidence type="ECO:0000313" key="7">
    <source>
        <dbReference type="EnsemblMetazoa" id="CLYHEMP017189.2"/>
    </source>
</evidence>
<keyword evidence="4" id="KW-1133">Transmembrane helix</keyword>
<dbReference type="InterPro" id="IPR000859">
    <property type="entry name" value="CUB_dom"/>
</dbReference>
<dbReference type="Pfam" id="PF00431">
    <property type="entry name" value="CUB"/>
    <property type="match status" value="2"/>
</dbReference>
<feature type="region of interest" description="Disordered" evidence="3">
    <location>
        <begin position="528"/>
        <end position="561"/>
    </location>
</feature>
<feature type="domain" description="CUB" evidence="5">
    <location>
        <begin position="196"/>
        <end position="245"/>
    </location>
</feature>
<keyword evidence="8" id="KW-1185">Reference proteome</keyword>
<sequence length="648" mass="73305">MLLTTKQQKHELLILLCQHYLKATHYKMKIGYKSCKTRRRRFHTLFLIIILNIAFTDSLATPQARCTPYTDCIENHYVIYKSPLTVQSESRSNVEYYHLYNDSLSLKDQISYRLKWKTFQLGGNFPKCENDSLTVFTGCGSSSKRIGTFCGRTTPHDIYSLDGCFTLELMNGRTYQSKFEAEIESLPLSKTSGPFCTNSPSMSTESNGVILSPGWPTIPKSRSSCTWSIKANANQYIVLNFMDVVLGGSSTIEITIKSWSVTKNACIKNNNEKTYRNIQTLQECQDYCERESWCQSLDYNIVTKNCYLSKLTSSSSFYKNPCHVTPDDYVYAEKIKAINLWTVTKFICIKNNNERKYDNIQTFRDCQEMCEKESWCRSLNYNTRENQCHLSKSTSSSACYWDYFIHSEISRGVQIGPNPFSLAISKENVENITTYMTYNREVEIKYTPDDITGEGTSNRFALGWMLLQSYPQSTSKKEIESSPAGWIGGTIFVIISFSCFVKHKCHCNAFRRSQSAVTIQTRRSSIGNQNIATTPGLGRTRRASTGSVGSIANPRMRSRTLSNRSISRRHSLVLEMPTPGTMATGGGIGFDNIAMELPTNNDPFDSPPLYNNVMALPSAPTYNDVTLGPSPPIEAPPPSYDEALNMVR</sequence>
<dbReference type="PROSITE" id="PS50948">
    <property type="entry name" value="PAN"/>
    <property type="match status" value="1"/>
</dbReference>
<dbReference type="Gene3D" id="2.60.120.290">
    <property type="entry name" value="Spermadhesin, CUB domain"/>
    <property type="match status" value="1"/>
</dbReference>
<dbReference type="EnsemblMetazoa" id="CLYHEMT017189.2">
    <property type="protein sequence ID" value="CLYHEMP017189.2"/>
    <property type="gene ID" value="CLYHEMG017189"/>
</dbReference>
<proteinExistence type="predicted"/>
<dbReference type="RefSeq" id="XP_066928425.1">
    <property type="nucleotide sequence ID" value="XM_067072324.1"/>
</dbReference>
<dbReference type="PROSITE" id="PS01180">
    <property type="entry name" value="CUB"/>
    <property type="match status" value="1"/>
</dbReference>
<evidence type="ECO:0000256" key="3">
    <source>
        <dbReference type="SAM" id="MobiDB-lite"/>
    </source>
</evidence>
<organism evidence="7 8">
    <name type="scientific">Clytia hemisphaerica</name>
    <dbReference type="NCBI Taxonomy" id="252671"/>
    <lineage>
        <taxon>Eukaryota</taxon>
        <taxon>Metazoa</taxon>
        <taxon>Cnidaria</taxon>
        <taxon>Hydrozoa</taxon>
        <taxon>Hydroidolina</taxon>
        <taxon>Leptothecata</taxon>
        <taxon>Obeliida</taxon>
        <taxon>Clytiidae</taxon>
        <taxon>Clytia</taxon>
    </lineage>
</organism>
<dbReference type="SUPFAM" id="SSF49854">
    <property type="entry name" value="Spermadhesin, CUB domain"/>
    <property type="match status" value="2"/>
</dbReference>
<feature type="domain" description="Apple" evidence="6">
    <location>
        <begin position="266"/>
        <end position="322"/>
    </location>
</feature>